<name>A0A433QZX7_9FUNG</name>
<keyword evidence="2" id="KW-1185">Reference proteome</keyword>
<protein>
    <submittedName>
        <fullName evidence="1">Uncharacterized protein</fullName>
    </submittedName>
</protein>
<gene>
    <name evidence="1" type="ORF">BC938DRAFT_472002</name>
</gene>
<organism evidence="1 2">
    <name type="scientific">Jimgerdemannia flammicorona</name>
    <dbReference type="NCBI Taxonomy" id="994334"/>
    <lineage>
        <taxon>Eukaryota</taxon>
        <taxon>Fungi</taxon>
        <taxon>Fungi incertae sedis</taxon>
        <taxon>Mucoromycota</taxon>
        <taxon>Mucoromycotina</taxon>
        <taxon>Endogonomycetes</taxon>
        <taxon>Endogonales</taxon>
        <taxon>Endogonaceae</taxon>
        <taxon>Jimgerdemannia</taxon>
    </lineage>
</organism>
<dbReference type="AlphaFoldDB" id="A0A433QZX7"/>
<proteinExistence type="predicted"/>
<dbReference type="Gene3D" id="2.40.50.140">
    <property type="entry name" value="Nucleic acid-binding proteins"/>
    <property type="match status" value="1"/>
</dbReference>
<sequence length="105" mass="11749">MIVKYHIYLVACAKRKLKTAESVLNIGEADNQMNTTAFELVGKSLFKMSVNELANLATETLSVYDDIFRNIVGKTYTISIRAKYVSASQLLQSMIMSMVSVVMDE</sequence>
<evidence type="ECO:0000313" key="1">
    <source>
        <dbReference type="EMBL" id="RUS35337.1"/>
    </source>
</evidence>
<comment type="caution">
    <text evidence="1">The sequence shown here is derived from an EMBL/GenBank/DDBJ whole genome shotgun (WGS) entry which is preliminary data.</text>
</comment>
<reference evidence="1 2" key="1">
    <citation type="journal article" date="2018" name="New Phytol.">
        <title>Phylogenomics of Endogonaceae and evolution of mycorrhizas within Mucoromycota.</title>
        <authorList>
            <person name="Chang Y."/>
            <person name="Desiro A."/>
            <person name="Na H."/>
            <person name="Sandor L."/>
            <person name="Lipzen A."/>
            <person name="Clum A."/>
            <person name="Barry K."/>
            <person name="Grigoriev I.V."/>
            <person name="Martin F.M."/>
            <person name="Stajich J.E."/>
            <person name="Smith M.E."/>
            <person name="Bonito G."/>
            <person name="Spatafora J.W."/>
        </authorList>
    </citation>
    <scope>NUCLEOTIDE SEQUENCE [LARGE SCALE GENOMIC DNA]</scope>
    <source>
        <strain evidence="1 2">AD002</strain>
    </source>
</reference>
<dbReference type="SUPFAM" id="SSF50249">
    <property type="entry name" value="Nucleic acid-binding proteins"/>
    <property type="match status" value="1"/>
</dbReference>
<dbReference type="EMBL" id="RBNJ01000127">
    <property type="protein sequence ID" value="RUS35337.1"/>
    <property type="molecule type" value="Genomic_DNA"/>
</dbReference>
<dbReference type="Proteomes" id="UP000274822">
    <property type="component" value="Unassembled WGS sequence"/>
</dbReference>
<evidence type="ECO:0000313" key="2">
    <source>
        <dbReference type="Proteomes" id="UP000274822"/>
    </source>
</evidence>
<accession>A0A433QZX7</accession>
<dbReference type="InterPro" id="IPR012340">
    <property type="entry name" value="NA-bd_OB-fold"/>
</dbReference>